<dbReference type="PROSITE" id="PS50110">
    <property type="entry name" value="RESPONSE_REGULATORY"/>
    <property type="match status" value="1"/>
</dbReference>
<organism evidence="8 9">
    <name type="scientific">Desulfofustis limnaeus</name>
    <dbReference type="NCBI Taxonomy" id="2740163"/>
    <lineage>
        <taxon>Bacteria</taxon>
        <taxon>Pseudomonadati</taxon>
        <taxon>Thermodesulfobacteriota</taxon>
        <taxon>Desulfobulbia</taxon>
        <taxon>Desulfobulbales</taxon>
        <taxon>Desulfocapsaceae</taxon>
        <taxon>Desulfofustis</taxon>
    </lineage>
</organism>
<dbReference type="InterPro" id="IPR009057">
    <property type="entry name" value="Homeodomain-like_sf"/>
</dbReference>
<dbReference type="Pfam" id="PF00072">
    <property type="entry name" value="Response_reg"/>
    <property type="match status" value="1"/>
</dbReference>
<dbReference type="EMBL" id="AP025516">
    <property type="protein sequence ID" value="BDD89315.1"/>
    <property type="molecule type" value="Genomic_DNA"/>
</dbReference>
<dbReference type="RefSeq" id="WP_284152623.1">
    <property type="nucleotide sequence ID" value="NZ_AP025516.1"/>
</dbReference>
<dbReference type="Gene3D" id="3.40.50.300">
    <property type="entry name" value="P-loop containing nucleotide triphosphate hydrolases"/>
    <property type="match status" value="1"/>
</dbReference>
<dbReference type="Proteomes" id="UP000830055">
    <property type="component" value="Chromosome"/>
</dbReference>
<evidence type="ECO:0000256" key="5">
    <source>
        <dbReference type="PROSITE-ProRule" id="PRU00169"/>
    </source>
</evidence>
<name>A0ABM7WE95_9BACT</name>
<accession>A0ABM7WE95</accession>
<sequence length="475" mass="54049">MTNRRILVVDDEPDMRGLLARLLKKKGGYEVRQADSGDHGLETIAFWRPDVVITDIKMPGMDGVAFFRRIREIDPTITTIIMTGFGTVELAVETLKNGAYDFFEKPFDNNQIIHAVARAMERTELLRQRQRFEELNRKLSDQGTFYGFVGTSPRMQQMQDLLRRLAPSSMTVLIRGESGTGKELAARALHALSGRADRPMVTVNCPALPEQILESELFGYRRGAFTGADRDKAGLFLEADHSTLLLDEIADIPVSIQTKLLRVLQEKEIQPLGQNRSYPVDVRVIASTNQAIEEKIGRGEFREDLFYRLNVVTLTMPNLDEISSDLPALIHHFFNRFRTEHERQDLVLDDSAVQALLQRRWRGNVRELQNVINRAVLLDRDGRLTRQDLMLEDSLSAQPAKADDVPFATLHDFPYAEAKEEVLRSFSESYLRAAIQRAEGNISLAAKACGMERQALQRLVRRYQIPVDDLKRGTR</sequence>
<dbReference type="SUPFAM" id="SSF46689">
    <property type="entry name" value="Homeodomain-like"/>
    <property type="match status" value="1"/>
</dbReference>
<evidence type="ECO:0000256" key="2">
    <source>
        <dbReference type="ARBA" id="ARBA00022840"/>
    </source>
</evidence>
<keyword evidence="9" id="KW-1185">Reference proteome</keyword>
<keyword evidence="2" id="KW-0067">ATP-binding</keyword>
<dbReference type="InterPro" id="IPR011006">
    <property type="entry name" value="CheY-like_superfamily"/>
</dbReference>
<dbReference type="Gene3D" id="1.10.10.60">
    <property type="entry name" value="Homeodomain-like"/>
    <property type="match status" value="1"/>
</dbReference>
<dbReference type="InterPro" id="IPR002197">
    <property type="entry name" value="HTH_Fis"/>
</dbReference>
<dbReference type="InterPro" id="IPR002078">
    <property type="entry name" value="Sigma_54_int"/>
</dbReference>
<proteinExistence type="predicted"/>
<dbReference type="SUPFAM" id="SSF52172">
    <property type="entry name" value="CheY-like"/>
    <property type="match status" value="1"/>
</dbReference>
<keyword evidence="4" id="KW-0804">Transcription</keyword>
<evidence type="ECO:0000313" key="8">
    <source>
        <dbReference type="EMBL" id="BDD89315.1"/>
    </source>
</evidence>
<protein>
    <submittedName>
        <fullName evidence="8">Fis family transcriptional regulator</fullName>
    </submittedName>
</protein>
<reference evidence="8 9" key="1">
    <citation type="submission" date="2022-01" db="EMBL/GenBank/DDBJ databases">
        <title>Desulfofustis limnae sp. nov., a novel mesophilic sulfate-reducing bacterium isolated from marsh soil.</title>
        <authorList>
            <person name="Watanabe M."/>
            <person name="Takahashi A."/>
            <person name="Kojima H."/>
            <person name="Fukui M."/>
        </authorList>
    </citation>
    <scope>NUCLEOTIDE SEQUENCE [LARGE SCALE GENOMIC DNA]</scope>
    <source>
        <strain evidence="8 9">PPLL</strain>
    </source>
</reference>
<dbReference type="PROSITE" id="PS50045">
    <property type="entry name" value="SIGMA54_INTERACT_4"/>
    <property type="match status" value="1"/>
</dbReference>
<dbReference type="InterPro" id="IPR003593">
    <property type="entry name" value="AAA+_ATPase"/>
</dbReference>
<keyword evidence="1" id="KW-0547">Nucleotide-binding</keyword>
<dbReference type="InterPro" id="IPR001789">
    <property type="entry name" value="Sig_transdc_resp-reg_receiver"/>
</dbReference>
<dbReference type="CDD" id="cd00009">
    <property type="entry name" value="AAA"/>
    <property type="match status" value="1"/>
</dbReference>
<evidence type="ECO:0000259" key="6">
    <source>
        <dbReference type="PROSITE" id="PS50045"/>
    </source>
</evidence>
<dbReference type="PRINTS" id="PR01590">
    <property type="entry name" value="HTHFIS"/>
</dbReference>
<evidence type="ECO:0000313" key="9">
    <source>
        <dbReference type="Proteomes" id="UP000830055"/>
    </source>
</evidence>
<dbReference type="PANTHER" id="PTHR32071">
    <property type="entry name" value="TRANSCRIPTIONAL REGULATORY PROTEIN"/>
    <property type="match status" value="1"/>
</dbReference>
<evidence type="ECO:0000259" key="7">
    <source>
        <dbReference type="PROSITE" id="PS50110"/>
    </source>
</evidence>
<dbReference type="Pfam" id="PF25601">
    <property type="entry name" value="AAA_lid_14"/>
    <property type="match status" value="1"/>
</dbReference>
<dbReference type="Pfam" id="PF00158">
    <property type="entry name" value="Sigma54_activat"/>
    <property type="match status" value="1"/>
</dbReference>
<evidence type="ECO:0000256" key="4">
    <source>
        <dbReference type="ARBA" id="ARBA00023163"/>
    </source>
</evidence>
<dbReference type="InterPro" id="IPR027417">
    <property type="entry name" value="P-loop_NTPase"/>
</dbReference>
<evidence type="ECO:0000256" key="3">
    <source>
        <dbReference type="ARBA" id="ARBA00023015"/>
    </source>
</evidence>
<evidence type="ECO:0000256" key="1">
    <source>
        <dbReference type="ARBA" id="ARBA00022741"/>
    </source>
</evidence>
<keyword evidence="5" id="KW-0597">Phosphoprotein</keyword>
<gene>
    <name evidence="8" type="ORF">DPPLL_36800</name>
</gene>
<dbReference type="SUPFAM" id="SSF52540">
    <property type="entry name" value="P-loop containing nucleoside triphosphate hydrolases"/>
    <property type="match status" value="1"/>
</dbReference>
<feature type="modified residue" description="4-aspartylphosphate" evidence="5">
    <location>
        <position position="55"/>
    </location>
</feature>
<dbReference type="PANTHER" id="PTHR32071:SF57">
    <property type="entry name" value="C4-DICARBOXYLATE TRANSPORT TRANSCRIPTIONAL REGULATORY PROTEIN DCTD"/>
    <property type="match status" value="1"/>
</dbReference>
<dbReference type="InterPro" id="IPR058031">
    <property type="entry name" value="AAA_lid_NorR"/>
</dbReference>
<dbReference type="SMART" id="SM00448">
    <property type="entry name" value="REC"/>
    <property type="match status" value="1"/>
</dbReference>
<feature type="domain" description="Sigma-54 factor interaction" evidence="6">
    <location>
        <begin position="148"/>
        <end position="377"/>
    </location>
</feature>
<dbReference type="SMART" id="SM00382">
    <property type="entry name" value="AAA"/>
    <property type="match status" value="1"/>
</dbReference>
<dbReference type="Gene3D" id="3.40.50.2300">
    <property type="match status" value="1"/>
</dbReference>
<keyword evidence="3" id="KW-0805">Transcription regulation</keyword>
<dbReference type="Gene3D" id="1.10.8.60">
    <property type="match status" value="1"/>
</dbReference>
<feature type="domain" description="Response regulatory" evidence="7">
    <location>
        <begin position="5"/>
        <end position="120"/>
    </location>
</feature>